<evidence type="ECO:0000256" key="8">
    <source>
        <dbReference type="SAM" id="Phobius"/>
    </source>
</evidence>
<feature type="transmembrane region" description="Helical" evidence="8">
    <location>
        <begin position="374"/>
        <end position="397"/>
    </location>
</feature>
<evidence type="ECO:0000256" key="6">
    <source>
        <dbReference type="ARBA" id="ARBA00023136"/>
    </source>
</evidence>
<dbReference type="Proteomes" id="UP001172155">
    <property type="component" value="Unassembled WGS sequence"/>
</dbReference>
<keyword evidence="3 9" id="KW-0808">Transferase</keyword>
<keyword evidence="5 8" id="KW-1133">Transmembrane helix</keyword>
<keyword evidence="6 8" id="KW-0472">Membrane</keyword>
<dbReference type="GO" id="GO:0016757">
    <property type="term" value="F:glycosyltransferase activity"/>
    <property type="evidence" value="ECO:0007669"/>
    <property type="project" value="UniProtKB-KW"/>
</dbReference>
<protein>
    <submittedName>
        <fullName evidence="9">Nucleotide-diphospho-sugar transferase</fullName>
    </submittedName>
</protein>
<evidence type="ECO:0000256" key="4">
    <source>
        <dbReference type="ARBA" id="ARBA00022692"/>
    </source>
</evidence>
<feature type="transmembrane region" description="Helical" evidence="8">
    <location>
        <begin position="431"/>
        <end position="453"/>
    </location>
</feature>
<dbReference type="SUPFAM" id="SSF53448">
    <property type="entry name" value="Nucleotide-diphospho-sugar transferases"/>
    <property type="match status" value="1"/>
</dbReference>
<accession>A0AA40K4D3</accession>
<evidence type="ECO:0000256" key="3">
    <source>
        <dbReference type="ARBA" id="ARBA00022679"/>
    </source>
</evidence>
<evidence type="ECO:0000256" key="5">
    <source>
        <dbReference type="ARBA" id="ARBA00022989"/>
    </source>
</evidence>
<dbReference type="InterPro" id="IPR029044">
    <property type="entry name" value="Nucleotide-diphossugar_trans"/>
</dbReference>
<keyword evidence="2" id="KW-0328">Glycosyltransferase</keyword>
<keyword evidence="10" id="KW-1185">Reference proteome</keyword>
<dbReference type="Gene3D" id="3.90.550.10">
    <property type="entry name" value="Spore Coat Polysaccharide Biosynthesis Protein SpsA, Chain A"/>
    <property type="match status" value="1"/>
</dbReference>
<dbReference type="InterPro" id="IPR052427">
    <property type="entry name" value="Glycosyltrans_GT2/GT47"/>
</dbReference>
<evidence type="ECO:0000313" key="10">
    <source>
        <dbReference type="Proteomes" id="UP001172155"/>
    </source>
</evidence>
<feature type="transmembrane region" description="Helical" evidence="8">
    <location>
        <begin position="38"/>
        <end position="57"/>
    </location>
</feature>
<gene>
    <name evidence="9" type="ORF">B0T18DRAFT_463518</name>
</gene>
<comment type="subcellular location">
    <subcellularLocation>
        <location evidence="1">Membrane</location>
    </subcellularLocation>
</comment>
<evidence type="ECO:0000256" key="7">
    <source>
        <dbReference type="ARBA" id="ARBA00023180"/>
    </source>
</evidence>
<evidence type="ECO:0000256" key="2">
    <source>
        <dbReference type="ARBA" id="ARBA00022676"/>
    </source>
</evidence>
<evidence type="ECO:0000313" key="9">
    <source>
        <dbReference type="EMBL" id="KAK0745484.1"/>
    </source>
</evidence>
<dbReference type="PANTHER" id="PTHR47844">
    <property type="entry name" value="SYNTHASE CPS1, PUTATIVE (AFU_ORTHOLOGUE AFUA_7G02500)-RELATED"/>
    <property type="match status" value="1"/>
</dbReference>
<dbReference type="GO" id="GO:0016020">
    <property type="term" value="C:membrane"/>
    <property type="evidence" value="ECO:0007669"/>
    <property type="project" value="UniProtKB-SubCell"/>
</dbReference>
<dbReference type="EMBL" id="JAUKUD010000004">
    <property type="protein sequence ID" value="KAK0745484.1"/>
    <property type="molecule type" value="Genomic_DNA"/>
</dbReference>
<keyword evidence="7" id="KW-0325">Glycoprotein</keyword>
<keyword evidence="4 8" id="KW-0812">Transmembrane</keyword>
<feature type="transmembrane region" description="Helical" evidence="8">
    <location>
        <begin position="64"/>
        <end position="86"/>
    </location>
</feature>
<dbReference type="Pfam" id="PF13641">
    <property type="entry name" value="Glyco_tranf_2_3"/>
    <property type="match status" value="1"/>
</dbReference>
<organism evidence="9 10">
    <name type="scientific">Schizothecium vesticola</name>
    <dbReference type="NCBI Taxonomy" id="314040"/>
    <lineage>
        <taxon>Eukaryota</taxon>
        <taxon>Fungi</taxon>
        <taxon>Dikarya</taxon>
        <taxon>Ascomycota</taxon>
        <taxon>Pezizomycotina</taxon>
        <taxon>Sordariomycetes</taxon>
        <taxon>Sordariomycetidae</taxon>
        <taxon>Sordariales</taxon>
        <taxon>Schizotheciaceae</taxon>
        <taxon>Schizothecium</taxon>
    </lineage>
</organism>
<dbReference type="PANTHER" id="PTHR47844:SF1">
    <property type="entry name" value="EXOSTOSIN-LIKE 2"/>
    <property type="match status" value="1"/>
</dbReference>
<comment type="caution">
    <text evidence="9">The sequence shown here is derived from an EMBL/GenBank/DDBJ whole genome shotgun (WGS) entry which is preliminary data.</text>
</comment>
<name>A0AA40K4D3_9PEZI</name>
<evidence type="ECO:0000256" key="1">
    <source>
        <dbReference type="ARBA" id="ARBA00004370"/>
    </source>
</evidence>
<reference evidence="9" key="1">
    <citation type="submission" date="2023-06" db="EMBL/GenBank/DDBJ databases">
        <title>Genome-scale phylogeny and comparative genomics of the fungal order Sordariales.</title>
        <authorList>
            <consortium name="Lawrence Berkeley National Laboratory"/>
            <person name="Hensen N."/>
            <person name="Bonometti L."/>
            <person name="Westerberg I."/>
            <person name="Brannstrom I.O."/>
            <person name="Guillou S."/>
            <person name="Cros-Aarteil S."/>
            <person name="Calhoun S."/>
            <person name="Haridas S."/>
            <person name="Kuo A."/>
            <person name="Mondo S."/>
            <person name="Pangilinan J."/>
            <person name="Riley R."/>
            <person name="LaButti K."/>
            <person name="Andreopoulos B."/>
            <person name="Lipzen A."/>
            <person name="Chen C."/>
            <person name="Yanf M."/>
            <person name="Daum C."/>
            <person name="Ng V."/>
            <person name="Clum A."/>
            <person name="Steindorff A."/>
            <person name="Ohm R."/>
            <person name="Martin F."/>
            <person name="Silar P."/>
            <person name="Natvig D."/>
            <person name="Lalanne C."/>
            <person name="Gautier V."/>
            <person name="Ament-velasquez S.L."/>
            <person name="Kruys A."/>
            <person name="Hutchinson M.I."/>
            <person name="Powell A.J."/>
            <person name="Barry K."/>
            <person name="Miller A.N."/>
            <person name="Grigoriev I.V."/>
            <person name="Debuchy R."/>
            <person name="Gladieux P."/>
            <person name="Thoren M.H."/>
            <person name="Johannesson H."/>
        </authorList>
    </citation>
    <scope>NUCLEOTIDE SEQUENCE</scope>
    <source>
        <strain evidence="9">SMH3187-1</strain>
    </source>
</reference>
<sequence length="537" mass="60879">MVLLLLFLRTLSHLAPPPLHSSYETSSIKRKLQALLTIAIYGAVLFGVELVFSAYLGHDKYLYLFAYLAAWRYTRFFIGLVAWFAYRPAKLSDKPRYTPNKDVTVILPTIDPTGVDFQECILTCAQNSPAAIFVITAGDELLRQTKAAVQPYMDRFPSVKFTISRTNVASKREQVALAIPMVKTPITVMLDDHVFWKPNFLAGLLAPLEDPSVGMVGTNKAVRRGENLSPWRRIWNMIGAVYLLRHNFEIRSTNALDGGVFVVSGRTCAIRTAIIQDPVYMAGYTNELFFFKRFGPLNADDDNYTTRFCVTRGWRIKVQYTPETEITTTVGVADPVATKFLGQCRRWVRTTWRSNSCSLFTDGSVWSQQPWCVYAVYFTSFTNFALFTDSALVYLIHQSSVSQWWWLVVLWIIFTKAVKVSAYFWQHPQDLWTFPCYLLFAYFHSLIKLWALLTFWDCTWSGRDFTKIDALARGDDDSTAPKIQSMNNLLDKLGNTQAGQASPALRELHTRLARLPAGLKGRGPISMPPLPVPRGGA</sequence>
<proteinExistence type="predicted"/>
<feature type="transmembrane region" description="Helical" evidence="8">
    <location>
        <begin position="404"/>
        <end position="425"/>
    </location>
</feature>
<dbReference type="AlphaFoldDB" id="A0AA40K4D3"/>